<dbReference type="CDD" id="cd00609">
    <property type="entry name" value="AAT_like"/>
    <property type="match status" value="1"/>
</dbReference>
<dbReference type="GO" id="GO:0008483">
    <property type="term" value="F:transaminase activity"/>
    <property type="evidence" value="ECO:0007669"/>
    <property type="project" value="UniProtKB-KW"/>
</dbReference>
<protein>
    <submittedName>
        <fullName evidence="8">PLP-dependent aminotransferase family protein</fullName>
    </submittedName>
</protein>
<dbReference type="Proteomes" id="UP000652307">
    <property type="component" value="Unassembled WGS sequence"/>
</dbReference>
<evidence type="ECO:0000259" key="7">
    <source>
        <dbReference type="Pfam" id="PF00155"/>
    </source>
</evidence>
<dbReference type="GeneID" id="12450198"/>
<accession>A0A843A918</accession>
<keyword evidence="6" id="KW-0663">Pyridoxal phosphate</keyword>
<dbReference type="InterPro" id="IPR004839">
    <property type="entry name" value="Aminotransferase_I/II_large"/>
</dbReference>
<dbReference type="PANTHER" id="PTHR42790:SF19">
    <property type="entry name" value="KYNURENINE_ALPHA-AMINOADIPATE AMINOTRANSFERASE, MITOCHONDRIAL"/>
    <property type="match status" value="1"/>
</dbReference>
<evidence type="ECO:0000256" key="1">
    <source>
        <dbReference type="ARBA" id="ARBA00001933"/>
    </source>
</evidence>
<evidence type="ECO:0000313" key="8">
    <source>
        <dbReference type="EMBL" id="MBE9391353.1"/>
    </source>
</evidence>
<evidence type="ECO:0000256" key="3">
    <source>
        <dbReference type="ARBA" id="ARBA00011738"/>
    </source>
</evidence>
<feature type="domain" description="Aminotransferase class I/classII large" evidence="7">
    <location>
        <begin position="36"/>
        <end position="396"/>
    </location>
</feature>
<sequence>MQNYDTKYSSRINFFEPSPIRTIMSKISDLSRKREVISFAAGEPDPSVLPRKIFGELMKEVFEKVELVGNYTPADGAFELREEIAKFMKKYDDVKTDPNKIVVTIGGSQALDLLGRIFLDAGDIAISESPSYVNTLIDWKQYGARIVGVPVDDSGMITDELEKTVKKLKGERKRVKLVYTIPTGQNPSGVTMIEERRKHLLEIASQYDLILVEDTAYNHLLYEGQPPKTLRSMDKEGRVIYSGTFSKILGTGLRIGWLEGPSEVMDLIKMVKGPTDMCASTPMQYLVIESLRRGIFEDAKKKALENYKMKRDIMIKSIEEKLKGLKFTKPIAGMFILVWLKKGMDGYAFAEELLEKKGVAVVPAAAFYTDDSGKEVIRLNFSMVPPEKIEKGISSIAELLGF</sequence>
<dbReference type="GO" id="GO:1901605">
    <property type="term" value="P:alpha-amino acid metabolic process"/>
    <property type="evidence" value="ECO:0007669"/>
    <property type="project" value="TreeGrafter"/>
</dbReference>
<dbReference type="Gene3D" id="3.40.640.10">
    <property type="entry name" value="Type I PLP-dependent aspartate aminotransferase-like (Major domain)"/>
    <property type="match status" value="1"/>
</dbReference>
<dbReference type="Gene3D" id="3.90.1150.10">
    <property type="entry name" value="Aspartate Aminotransferase, domain 1"/>
    <property type="match status" value="1"/>
</dbReference>
<evidence type="ECO:0000256" key="4">
    <source>
        <dbReference type="ARBA" id="ARBA00022576"/>
    </source>
</evidence>
<dbReference type="InterPro" id="IPR050859">
    <property type="entry name" value="Class-I_PLP-dep_aminotransf"/>
</dbReference>
<comment type="similarity">
    <text evidence="2">Belongs to the class-I pyridoxal-phosphate-dependent aminotransferase family.</text>
</comment>
<comment type="subunit">
    <text evidence="3">Homodimer.</text>
</comment>
<dbReference type="EMBL" id="JADEZV010000003">
    <property type="protein sequence ID" value="MBE9391353.1"/>
    <property type="molecule type" value="Genomic_DNA"/>
</dbReference>
<dbReference type="RefSeq" id="WP_148683707.1">
    <property type="nucleotide sequence ID" value="NZ_JADEZV010000003.1"/>
</dbReference>
<dbReference type="SUPFAM" id="SSF53383">
    <property type="entry name" value="PLP-dependent transferases"/>
    <property type="match status" value="1"/>
</dbReference>
<dbReference type="PANTHER" id="PTHR42790">
    <property type="entry name" value="AMINOTRANSFERASE"/>
    <property type="match status" value="1"/>
</dbReference>
<keyword evidence="4 8" id="KW-0032">Aminotransferase</keyword>
<dbReference type="InterPro" id="IPR015422">
    <property type="entry name" value="PyrdxlP-dep_Trfase_small"/>
</dbReference>
<dbReference type="InterPro" id="IPR015424">
    <property type="entry name" value="PyrdxlP-dep_Trfase"/>
</dbReference>
<proteinExistence type="inferred from homology"/>
<keyword evidence="5 8" id="KW-0808">Transferase</keyword>
<dbReference type="Pfam" id="PF00155">
    <property type="entry name" value="Aminotran_1_2"/>
    <property type="match status" value="1"/>
</dbReference>
<evidence type="ECO:0000256" key="5">
    <source>
        <dbReference type="ARBA" id="ARBA00022679"/>
    </source>
</evidence>
<organism evidence="8 9">
    <name type="scientific">Fervidicoccus fontis</name>
    <dbReference type="NCBI Taxonomy" id="683846"/>
    <lineage>
        <taxon>Archaea</taxon>
        <taxon>Thermoproteota</taxon>
        <taxon>Thermoprotei</taxon>
        <taxon>Fervidicoccales</taxon>
        <taxon>Fervidicoccaceae</taxon>
        <taxon>Fervidicoccus</taxon>
    </lineage>
</organism>
<dbReference type="InterPro" id="IPR015421">
    <property type="entry name" value="PyrdxlP-dep_Trfase_major"/>
</dbReference>
<evidence type="ECO:0000256" key="6">
    <source>
        <dbReference type="ARBA" id="ARBA00022898"/>
    </source>
</evidence>
<dbReference type="AlphaFoldDB" id="A0A843A918"/>
<gene>
    <name evidence="8" type="ORF">IOK49_04605</name>
</gene>
<comment type="cofactor">
    <cofactor evidence="1">
        <name>pyridoxal 5'-phosphate</name>
        <dbReference type="ChEBI" id="CHEBI:597326"/>
    </cofactor>
</comment>
<comment type="caution">
    <text evidence="8">The sequence shown here is derived from an EMBL/GenBank/DDBJ whole genome shotgun (WGS) entry which is preliminary data.</text>
</comment>
<dbReference type="GO" id="GO:0030170">
    <property type="term" value="F:pyridoxal phosphate binding"/>
    <property type="evidence" value="ECO:0007669"/>
    <property type="project" value="InterPro"/>
</dbReference>
<evidence type="ECO:0000256" key="2">
    <source>
        <dbReference type="ARBA" id="ARBA00007441"/>
    </source>
</evidence>
<reference evidence="8" key="1">
    <citation type="submission" date="2020-10" db="EMBL/GenBank/DDBJ databases">
        <title>Fervidococcus fontis strain 3639Fd - the first crenarchaeon capable of growth on lipids.</title>
        <authorList>
            <person name="Kochetkova T.V."/>
            <person name="Elcheninov A.G."/>
            <person name="Toschakov S.V."/>
            <person name="Kublanov I.V."/>
        </authorList>
    </citation>
    <scope>NUCLEOTIDE SEQUENCE</scope>
    <source>
        <strain evidence="8">3639Fd</strain>
    </source>
</reference>
<name>A0A843A918_9CREN</name>
<dbReference type="FunFam" id="3.40.640.10:FF:000053">
    <property type="entry name" value="Aminotransferase, class I"/>
    <property type="match status" value="1"/>
</dbReference>
<evidence type="ECO:0000313" key="9">
    <source>
        <dbReference type="Proteomes" id="UP000652307"/>
    </source>
</evidence>